<dbReference type="EMBL" id="GBXM01099060">
    <property type="protein sequence ID" value="JAH09517.1"/>
    <property type="molecule type" value="Transcribed_RNA"/>
</dbReference>
<name>A0A0E9PZ05_ANGAN</name>
<dbReference type="AlphaFoldDB" id="A0A0E9PZ05"/>
<protein>
    <submittedName>
        <fullName evidence="1">Uncharacterized protein</fullName>
    </submittedName>
</protein>
<accession>A0A0E9PZ05</accession>
<reference evidence="1" key="1">
    <citation type="submission" date="2014-11" db="EMBL/GenBank/DDBJ databases">
        <authorList>
            <person name="Amaro Gonzalez C."/>
        </authorList>
    </citation>
    <scope>NUCLEOTIDE SEQUENCE</scope>
</reference>
<reference evidence="1" key="2">
    <citation type="journal article" date="2015" name="Fish Shellfish Immunol.">
        <title>Early steps in the European eel (Anguilla anguilla)-Vibrio vulnificus interaction in the gills: Role of the RtxA13 toxin.</title>
        <authorList>
            <person name="Callol A."/>
            <person name="Pajuelo D."/>
            <person name="Ebbesson L."/>
            <person name="Teles M."/>
            <person name="MacKenzie S."/>
            <person name="Amaro C."/>
        </authorList>
    </citation>
    <scope>NUCLEOTIDE SEQUENCE</scope>
</reference>
<organism evidence="1">
    <name type="scientific">Anguilla anguilla</name>
    <name type="common">European freshwater eel</name>
    <name type="synonym">Muraena anguilla</name>
    <dbReference type="NCBI Taxonomy" id="7936"/>
    <lineage>
        <taxon>Eukaryota</taxon>
        <taxon>Metazoa</taxon>
        <taxon>Chordata</taxon>
        <taxon>Craniata</taxon>
        <taxon>Vertebrata</taxon>
        <taxon>Euteleostomi</taxon>
        <taxon>Actinopterygii</taxon>
        <taxon>Neopterygii</taxon>
        <taxon>Teleostei</taxon>
        <taxon>Anguilliformes</taxon>
        <taxon>Anguillidae</taxon>
        <taxon>Anguilla</taxon>
    </lineage>
</organism>
<proteinExistence type="predicted"/>
<evidence type="ECO:0000313" key="1">
    <source>
        <dbReference type="EMBL" id="JAH09517.1"/>
    </source>
</evidence>
<sequence>MIAKCLLSTLYCIYLACLFHIL</sequence>